<evidence type="ECO:0000313" key="4">
    <source>
        <dbReference type="Proteomes" id="UP000664218"/>
    </source>
</evidence>
<dbReference type="EMBL" id="JAFNJU010000008">
    <property type="protein sequence ID" value="MBO1265496.1"/>
    <property type="molecule type" value="Genomic_DNA"/>
</dbReference>
<feature type="domain" description="YCII-related" evidence="2">
    <location>
        <begin position="14"/>
        <end position="90"/>
    </location>
</feature>
<reference evidence="3" key="1">
    <citation type="submission" date="2021-03" db="EMBL/GenBank/DDBJ databases">
        <title>Proteiniclasticum marinus sp. nov., isolated from tidal flat sediment.</title>
        <authorList>
            <person name="Namirimu T."/>
            <person name="Yang J.-A."/>
            <person name="Yang S.-H."/>
            <person name="Kim Y.-J."/>
            <person name="Kwon K.K."/>
        </authorList>
    </citation>
    <scope>NUCLEOTIDE SEQUENCE</scope>
    <source>
        <strain evidence="3">SCR006</strain>
    </source>
</reference>
<sequence length="100" mass="11659">MREYIYVLKLKQAYHDEKSWTKVHHKIIEEHFMRLKKHCEEGLVVTAGKTDAVDEKGFGIVVFLAENDEEAEVFMKEDPAVLKGMMTAEVFPYRTALLKK</sequence>
<dbReference type="Proteomes" id="UP000664218">
    <property type="component" value="Unassembled WGS sequence"/>
</dbReference>
<organism evidence="3 4">
    <name type="scientific">Proteiniclasticum aestuarii</name>
    <dbReference type="NCBI Taxonomy" id="2817862"/>
    <lineage>
        <taxon>Bacteria</taxon>
        <taxon>Bacillati</taxon>
        <taxon>Bacillota</taxon>
        <taxon>Clostridia</taxon>
        <taxon>Eubacteriales</taxon>
        <taxon>Clostridiaceae</taxon>
        <taxon>Proteiniclasticum</taxon>
    </lineage>
</organism>
<dbReference type="InterPro" id="IPR005545">
    <property type="entry name" value="YCII"/>
</dbReference>
<evidence type="ECO:0000313" key="3">
    <source>
        <dbReference type="EMBL" id="MBO1265496.1"/>
    </source>
</evidence>
<dbReference type="AlphaFoldDB" id="A0A939HCL1"/>
<name>A0A939HCL1_9CLOT</name>
<comment type="caution">
    <text evidence="3">The sequence shown here is derived from an EMBL/GenBank/DDBJ whole genome shotgun (WGS) entry which is preliminary data.</text>
</comment>
<gene>
    <name evidence="3" type="ORF">J3A84_10675</name>
</gene>
<evidence type="ECO:0000256" key="1">
    <source>
        <dbReference type="ARBA" id="ARBA00007689"/>
    </source>
</evidence>
<comment type="similarity">
    <text evidence="1">Belongs to the YciI family.</text>
</comment>
<proteinExistence type="inferred from homology"/>
<dbReference type="InterPro" id="IPR011008">
    <property type="entry name" value="Dimeric_a/b-barrel"/>
</dbReference>
<dbReference type="SUPFAM" id="SSF54909">
    <property type="entry name" value="Dimeric alpha+beta barrel"/>
    <property type="match status" value="1"/>
</dbReference>
<dbReference type="Pfam" id="PF03795">
    <property type="entry name" value="YCII"/>
    <property type="match status" value="1"/>
</dbReference>
<dbReference type="RefSeq" id="WP_207600023.1">
    <property type="nucleotide sequence ID" value="NZ_JAFNJU010000008.1"/>
</dbReference>
<keyword evidence="4" id="KW-1185">Reference proteome</keyword>
<evidence type="ECO:0000259" key="2">
    <source>
        <dbReference type="Pfam" id="PF03795"/>
    </source>
</evidence>
<protein>
    <recommendedName>
        <fullName evidence="2">YCII-related domain-containing protein</fullName>
    </recommendedName>
</protein>
<accession>A0A939HCL1</accession>
<dbReference type="Gene3D" id="3.30.70.1060">
    <property type="entry name" value="Dimeric alpha+beta barrel"/>
    <property type="match status" value="1"/>
</dbReference>